<comment type="caution">
    <text evidence="5">The sequence shown here is derived from an EMBL/GenBank/DDBJ whole genome shotgun (WGS) entry which is preliminary data.</text>
</comment>
<dbReference type="Proteomes" id="UP000249061">
    <property type="component" value="Unassembled WGS sequence"/>
</dbReference>
<comment type="similarity">
    <text evidence="1">Belongs to the glycosyltransferase 2 family.</text>
</comment>
<accession>A0A2W5VBH5</accession>
<dbReference type="EMBL" id="QFQP01000001">
    <property type="protein sequence ID" value="PZR18798.1"/>
    <property type="molecule type" value="Genomic_DNA"/>
</dbReference>
<organism evidence="5 6">
    <name type="scientific">Archangium gephyra</name>
    <dbReference type="NCBI Taxonomy" id="48"/>
    <lineage>
        <taxon>Bacteria</taxon>
        <taxon>Pseudomonadati</taxon>
        <taxon>Myxococcota</taxon>
        <taxon>Myxococcia</taxon>
        <taxon>Myxococcales</taxon>
        <taxon>Cystobacterineae</taxon>
        <taxon>Archangiaceae</taxon>
        <taxon>Archangium</taxon>
    </lineage>
</organism>
<feature type="domain" description="Glycosyltransferase 2-like" evidence="4">
    <location>
        <begin position="7"/>
        <end position="173"/>
    </location>
</feature>
<dbReference type="InterPro" id="IPR050834">
    <property type="entry name" value="Glycosyltransf_2"/>
</dbReference>
<evidence type="ECO:0000259" key="4">
    <source>
        <dbReference type="Pfam" id="PF00535"/>
    </source>
</evidence>
<dbReference type="GO" id="GO:0016757">
    <property type="term" value="F:glycosyltransferase activity"/>
    <property type="evidence" value="ECO:0007669"/>
    <property type="project" value="UniProtKB-KW"/>
</dbReference>
<name>A0A2W5VBH5_9BACT</name>
<keyword evidence="2" id="KW-0328">Glycosyltransferase</keyword>
<evidence type="ECO:0000313" key="6">
    <source>
        <dbReference type="Proteomes" id="UP000249061"/>
    </source>
</evidence>
<dbReference type="Pfam" id="PF00535">
    <property type="entry name" value="Glycos_transf_2"/>
    <property type="match status" value="1"/>
</dbReference>
<evidence type="ECO:0000256" key="3">
    <source>
        <dbReference type="ARBA" id="ARBA00022679"/>
    </source>
</evidence>
<proteinExistence type="inferred from homology"/>
<dbReference type="Gene3D" id="3.90.550.10">
    <property type="entry name" value="Spore Coat Polysaccharide Biosynthesis Protein SpsA, Chain A"/>
    <property type="match status" value="1"/>
</dbReference>
<reference evidence="5 6" key="1">
    <citation type="submission" date="2017-08" db="EMBL/GenBank/DDBJ databases">
        <title>Infants hospitalized years apart are colonized by the same room-sourced microbial strains.</title>
        <authorList>
            <person name="Brooks B."/>
            <person name="Olm M.R."/>
            <person name="Firek B.A."/>
            <person name="Baker R."/>
            <person name="Thomas B.C."/>
            <person name="Morowitz M.J."/>
            <person name="Banfield J.F."/>
        </authorList>
    </citation>
    <scope>NUCLEOTIDE SEQUENCE [LARGE SCALE GENOMIC DNA]</scope>
    <source>
        <strain evidence="5">S2_003_000_R2_14</strain>
    </source>
</reference>
<evidence type="ECO:0000313" key="5">
    <source>
        <dbReference type="EMBL" id="PZR18798.1"/>
    </source>
</evidence>
<dbReference type="InterPro" id="IPR029044">
    <property type="entry name" value="Nucleotide-diphossugar_trans"/>
</dbReference>
<gene>
    <name evidence="5" type="ORF">DI536_02655</name>
</gene>
<dbReference type="AlphaFoldDB" id="A0A2W5VBH5"/>
<dbReference type="InterPro" id="IPR001173">
    <property type="entry name" value="Glyco_trans_2-like"/>
</dbReference>
<keyword evidence="3 5" id="KW-0808">Transferase</keyword>
<dbReference type="PANTHER" id="PTHR43685:SF5">
    <property type="entry name" value="GLYCOSYLTRANSFERASE EPSE-RELATED"/>
    <property type="match status" value="1"/>
</dbReference>
<dbReference type="SUPFAM" id="SSF53448">
    <property type="entry name" value="Nucleotide-diphospho-sugar transferases"/>
    <property type="match status" value="1"/>
</dbReference>
<evidence type="ECO:0000256" key="2">
    <source>
        <dbReference type="ARBA" id="ARBA00022676"/>
    </source>
</evidence>
<evidence type="ECO:0000256" key="1">
    <source>
        <dbReference type="ARBA" id="ARBA00006739"/>
    </source>
</evidence>
<protein>
    <submittedName>
        <fullName evidence="5">Glycosyl transferase family 2</fullName>
    </submittedName>
</protein>
<sequence>MRRVRISVLLPAKNASATIDLAVSSVLAQTFGDFELLAIDDGSTDDTRARYDAWAARDARVRVVSTRGLGLVGALNLGLREARAPLIARMDADDESLPTRLEESVALLDADLSLAGVGTGVEIFRDDRPPSPNLQAYGRWLSSLTSPELVFRDRFVESPLCHPSMLLRREPLELVGGWRDGAFPEDWELWLRLMEAGHRLSVVPKVLHRWRDHDRRLTRQDERYALERHLELKADYLWRLLRDTPISIWGATDTGRALSKLLTPRGGRIIRFVELNPRKLGQIIHGVPVIHPDALPDDSHVLVCVAAKGARDDIRGWFSQREKMELRDFTCVA</sequence>
<dbReference type="PANTHER" id="PTHR43685">
    <property type="entry name" value="GLYCOSYLTRANSFERASE"/>
    <property type="match status" value="1"/>
</dbReference>
<dbReference type="InterPro" id="IPR029063">
    <property type="entry name" value="SAM-dependent_MTases_sf"/>
</dbReference>
<dbReference type="SUPFAM" id="SSF53335">
    <property type="entry name" value="S-adenosyl-L-methionine-dependent methyltransferases"/>
    <property type="match status" value="1"/>
</dbReference>